<evidence type="ECO:0000313" key="2">
    <source>
        <dbReference type="Proteomes" id="UP001521209"/>
    </source>
</evidence>
<dbReference type="RefSeq" id="WP_235705954.1">
    <property type="nucleotide sequence ID" value="NZ_JAKGBZ010000066.1"/>
</dbReference>
<organism evidence="1 2">
    <name type="scientific">Acidiphilium iwatense</name>
    <dbReference type="NCBI Taxonomy" id="768198"/>
    <lineage>
        <taxon>Bacteria</taxon>
        <taxon>Pseudomonadati</taxon>
        <taxon>Pseudomonadota</taxon>
        <taxon>Alphaproteobacteria</taxon>
        <taxon>Acetobacterales</taxon>
        <taxon>Acidocellaceae</taxon>
        <taxon>Acidiphilium</taxon>
    </lineage>
</organism>
<keyword evidence="2" id="KW-1185">Reference proteome</keyword>
<evidence type="ECO:0008006" key="3">
    <source>
        <dbReference type="Google" id="ProtNLM"/>
    </source>
</evidence>
<sequence>MLNVIDEFSRKCLAMMPFRWFRSFDAIDVLDDLFIEHHQSTSDLNNWPEFIALSPSVNDAGG</sequence>
<dbReference type="EMBL" id="JAKGBZ010000066">
    <property type="protein sequence ID" value="MCF3948641.1"/>
    <property type="molecule type" value="Genomic_DNA"/>
</dbReference>
<reference evidence="1 2" key="1">
    <citation type="submission" date="2022-01" db="EMBL/GenBank/DDBJ databases">
        <authorList>
            <person name="Won M."/>
            <person name="Kim S.-J."/>
            <person name="Kwon S.-W."/>
        </authorList>
    </citation>
    <scope>NUCLEOTIDE SEQUENCE [LARGE SCALE GENOMIC DNA]</scope>
    <source>
        <strain evidence="1 2">KCTC 23505</strain>
    </source>
</reference>
<name>A0ABS9E407_9PROT</name>
<gene>
    <name evidence="1" type="ORF">L2A60_18435</name>
</gene>
<protein>
    <recommendedName>
        <fullName evidence="3">Transposase</fullName>
    </recommendedName>
</protein>
<dbReference type="Proteomes" id="UP001521209">
    <property type="component" value="Unassembled WGS sequence"/>
</dbReference>
<accession>A0ABS9E407</accession>
<evidence type="ECO:0000313" key="1">
    <source>
        <dbReference type="EMBL" id="MCF3948641.1"/>
    </source>
</evidence>
<comment type="caution">
    <text evidence="1">The sequence shown here is derived from an EMBL/GenBank/DDBJ whole genome shotgun (WGS) entry which is preliminary data.</text>
</comment>
<proteinExistence type="predicted"/>